<evidence type="ECO:0000313" key="2">
    <source>
        <dbReference type="EMBL" id="KGJ94397.1"/>
    </source>
</evidence>
<dbReference type="AlphaFoldDB" id="A0A099KWY7"/>
<organism evidence="2 3">
    <name type="scientific">Colwellia psychrerythraea</name>
    <name type="common">Vibrio psychroerythus</name>
    <dbReference type="NCBI Taxonomy" id="28229"/>
    <lineage>
        <taxon>Bacteria</taxon>
        <taxon>Pseudomonadati</taxon>
        <taxon>Pseudomonadota</taxon>
        <taxon>Gammaproteobacteria</taxon>
        <taxon>Alteromonadales</taxon>
        <taxon>Colwelliaceae</taxon>
        <taxon>Colwellia</taxon>
    </lineage>
</organism>
<gene>
    <name evidence="2" type="ORF">ND2E_1586</name>
</gene>
<protein>
    <submittedName>
        <fullName evidence="2">Nickel transport complex protein, NikM subunit, transmembrane</fullName>
    </submittedName>
</protein>
<comment type="caution">
    <text evidence="2">The sequence shown here is derived from an EMBL/GenBank/DDBJ whole genome shotgun (WGS) entry which is preliminary data.</text>
</comment>
<evidence type="ECO:0000256" key="1">
    <source>
        <dbReference type="SAM" id="SignalP"/>
    </source>
</evidence>
<accession>A0A099KWY7</accession>
<dbReference type="OrthoDB" id="5943at2"/>
<proteinExistence type="predicted"/>
<name>A0A099KWY7_COLPS</name>
<dbReference type="PATRIC" id="fig|28229.4.peg.590"/>
<keyword evidence="2" id="KW-0812">Transmembrane</keyword>
<dbReference type="RefSeq" id="WP_033092361.1">
    <property type="nucleotide sequence ID" value="NZ_JQED01000005.1"/>
</dbReference>
<dbReference type="Proteomes" id="UP000029843">
    <property type="component" value="Unassembled WGS sequence"/>
</dbReference>
<keyword evidence="1" id="KW-0732">Signal</keyword>
<dbReference type="Pfam" id="PF10670">
    <property type="entry name" value="DUF4198"/>
    <property type="match status" value="1"/>
</dbReference>
<evidence type="ECO:0000313" key="3">
    <source>
        <dbReference type="Proteomes" id="UP000029843"/>
    </source>
</evidence>
<keyword evidence="2" id="KW-0472">Membrane</keyword>
<sequence length="271" mass="30138" precursor="true">MKLKKLFIGVSALLLVAQASAHNRWILPSHFNLSNDKGEWIVVDVTASNETFNVDKPMGAEKMEVIAPSGKRVFPGSSYRGQRKSVVDIHLEDSGTYQLKMGGEASYWTGYKIKGEKEEQWLRNVNKQDRKKKLPKAAYDVKTIESSGSILSYVTLNSPSESFAVSNQGLELVPVTHPSDIAQGEEAKFSFILNGKVQPGVEVEIIREGVRYRNDPESLKLTSDANGVINFTLEQAGRYLLMAEFESEAKEYELADVIAGKIFLTFEAVLD</sequence>
<dbReference type="EMBL" id="JQED01000005">
    <property type="protein sequence ID" value="KGJ94397.1"/>
    <property type="molecule type" value="Genomic_DNA"/>
</dbReference>
<feature type="signal peptide" evidence="1">
    <location>
        <begin position="1"/>
        <end position="21"/>
    </location>
</feature>
<feature type="chain" id="PRO_5001957658" evidence="1">
    <location>
        <begin position="22"/>
        <end position="271"/>
    </location>
</feature>
<dbReference type="InterPro" id="IPR019613">
    <property type="entry name" value="DUF4198"/>
</dbReference>
<reference evidence="2 3" key="1">
    <citation type="submission" date="2014-08" db="EMBL/GenBank/DDBJ databases">
        <title>Genomic and Phenotypic Diversity of Colwellia psychrerythraea strains from Disparate Marine Basins.</title>
        <authorList>
            <person name="Techtmann S.M."/>
            <person name="Stelling S.C."/>
            <person name="Utturkar S.M."/>
            <person name="Alshibli N."/>
            <person name="Harris A."/>
            <person name="Brown S.D."/>
            <person name="Hazen T.C."/>
        </authorList>
    </citation>
    <scope>NUCLEOTIDE SEQUENCE [LARGE SCALE GENOMIC DNA]</scope>
    <source>
        <strain evidence="2 3">ND2E</strain>
    </source>
</reference>